<keyword evidence="1" id="KW-1133">Transmembrane helix</keyword>
<evidence type="ECO:0000313" key="2">
    <source>
        <dbReference type="EMBL" id="AKQ42217.2"/>
    </source>
</evidence>
<keyword evidence="1" id="KW-0472">Membrane</keyword>
<proteinExistence type="predicted"/>
<organism evidence="2 3">
    <name type="scientific">Aurantiacibacter atlanticus</name>
    <dbReference type="NCBI Taxonomy" id="1648404"/>
    <lineage>
        <taxon>Bacteria</taxon>
        <taxon>Pseudomonadati</taxon>
        <taxon>Pseudomonadota</taxon>
        <taxon>Alphaproteobacteria</taxon>
        <taxon>Sphingomonadales</taxon>
        <taxon>Erythrobacteraceae</taxon>
        <taxon>Aurantiacibacter</taxon>
    </lineage>
</organism>
<feature type="transmembrane region" description="Helical" evidence="1">
    <location>
        <begin position="318"/>
        <end position="336"/>
    </location>
</feature>
<reference evidence="2 3" key="1">
    <citation type="journal article" date="2015" name="Int. J. Syst. Evol. Microbiol.">
        <title>Erythrobacter atlanticus sp. nov., a bacterium from ocean sediment able to degrade polycyclic aromatic hydrocarbons.</title>
        <authorList>
            <person name="Zhuang L."/>
            <person name="Liu Y."/>
            <person name="Wang L."/>
            <person name="Wang W."/>
            <person name="Shao Z."/>
        </authorList>
    </citation>
    <scope>NUCLEOTIDE SEQUENCE [LARGE SCALE GENOMIC DNA]</scope>
    <source>
        <strain evidence="3">s21-N3</strain>
    </source>
</reference>
<reference evidence="3" key="2">
    <citation type="submission" date="2015-04" db="EMBL/GenBank/DDBJ databases">
        <title>The complete genome sequence of Erythrobacter sp. s21-N3.</title>
        <authorList>
            <person name="Zhuang L."/>
            <person name="Liu Y."/>
            <person name="Shao Z."/>
        </authorList>
    </citation>
    <scope>NUCLEOTIDE SEQUENCE [LARGE SCALE GENOMIC DNA]</scope>
    <source>
        <strain evidence="3">s21-N3</strain>
    </source>
</reference>
<dbReference type="Proteomes" id="UP000059113">
    <property type="component" value="Chromosome"/>
</dbReference>
<keyword evidence="1" id="KW-0812">Transmembrane</keyword>
<dbReference type="RefSeq" id="WP_063612410.1">
    <property type="nucleotide sequence ID" value="NZ_CP011310.1"/>
</dbReference>
<feature type="transmembrane region" description="Helical" evidence="1">
    <location>
        <begin position="260"/>
        <end position="281"/>
    </location>
</feature>
<keyword evidence="3" id="KW-1185">Reference proteome</keyword>
<name>A0A0H4VC65_9SPHN</name>
<dbReference type="AlphaFoldDB" id="A0A0H4VC65"/>
<evidence type="ECO:0000256" key="1">
    <source>
        <dbReference type="SAM" id="Phobius"/>
    </source>
</evidence>
<feature type="transmembrane region" description="Helical" evidence="1">
    <location>
        <begin position="236"/>
        <end position="254"/>
    </location>
</feature>
<dbReference type="OrthoDB" id="8477220at2"/>
<accession>A0A0H4VC65</accession>
<dbReference type="STRING" id="1648404.CP97_09590"/>
<gene>
    <name evidence="2" type="ORF">CP97_09590</name>
</gene>
<evidence type="ECO:0000313" key="3">
    <source>
        <dbReference type="Proteomes" id="UP000059113"/>
    </source>
</evidence>
<dbReference type="KEGG" id="ery:CP97_09590"/>
<protein>
    <submittedName>
        <fullName evidence="2">Uncharacterized protein</fullName>
    </submittedName>
</protein>
<feature type="transmembrane region" description="Helical" evidence="1">
    <location>
        <begin position="348"/>
        <end position="376"/>
    </location>
</feature>
<sequence length="386" mass="40689">MRAALINLPQPGEGTQPAIAGKSIAQRQLLFARECGCTMIIAHGGGASPEAHALRHATEKAGMRFAVISNSHALPGAVGDDDSLLVLQPGLLPEAQQALDLLRAEGDRLLVVSAGPGTAAGFERIDLDRAWAGALTIPGRLLSGLNSLLEDAAPHAALLRVALQKKLPEARLADSLLDDGGWMVVGDSETASLREKSWLHANLGRYSPMAPSRWLAREGVARAGAWLLDKSWMQPALLVLAALLAGGSITLAWYGYPVLAFALVAICAPVIETFLALSRLAVAPFGNIDRLTLLRHAVDIALLVVGTLSIDGLWYRSVFPPFVLIVALIMLDRGKVDGIFEPLRDRALVVGVIAALAFLAGPEIAIMLLAAVVITARLASTAKHSG</sequence>
<dbReference type="EMBL" id="CP011310">
    <property type="protein sequence ID" value="AKQ42217.2"/>
    <property type="molecule type" value="Genomic_DNA"/>
</dbReference>